<dbReference type="EMBL" id="VSRR010015487">
    <property type="protein sequence ID" value="MPC58232.1"/>
    <property type="molecule type" value="Genomic_DNA"/>
</dbReference>
<evidence type="ECO:0000313" key="3">
    <source>
        <dbReference type="Proteomes" id="UP000324222"/>
    </source>
</evidence>
<accession>A0A5B7GH00</accession>
<feature type="compositionally biased region" description="Low complexity" evidence="1">
    <location>
        <begin position="41"/>
        <end position="59"/>
    </location>
</feature>
<protein>
    <submittedName>
        <fullName evidence="2">Uncharacterized protein</fullName>
    </submittedName>
</protein>
<organism evidence="2 3">
    <name type="scientific">Portunus trituberculatus</name>
    <name type="common">Swimming crab</name>
    <name type="synonym">Neptunus trituberculatus</name>
    <dbReference type="NCBI Taxonomy" id="210409"/>
    <lineage>
        <taxon>Eukaryota</taxon>
        <taxon>Metazoa</taxon>
        <taxon>Ecdysozoa</taxon>
        <taxon>Arthropoda</taxon>
        <taxon>Crustacea</taxon>
        <taxon>Multicrustacea</taxon>
        <taxon>Malacostraca</taxon>
        <taxon>Eumalacostraca</taxon>
        <taxon>Eucarida</taxon>
        <taxon>Decapoda</taxon>
        <taxon>Pleocyemata</taxon>
        <taxon>Brachyura</taxon>
        <taxon>Eubrachyura</taxon>
        <taxon>Portunoidea</taxon>
        <taxon>Portunidae</taxon>
        <taxon>Portuninae</taxon>
        <taxon>Portunus</taxon>
    </lineage>
</organism>
<name>A0A5B7GH00_PORTR</name>
<evidence type="ECO:0000313" key="2">
    <source>
        <dbReference type="EMBL" id="MPC58232.1"/>
    </source>
</evidence>
<proteinExistence type="predicted"/>
<evidence type="ECO:0000256" key="1">
    <source>
        <dbReference type="SAM" id="MobiDB-lite"/>
    </source>
</evidence>
<keyword evidence="3" id="KW-1185">Reference proteome</keyword>
<feature type="compositionally biased region" description="Basic and acidic residues" evidence="1">
    <location>
        <begin position="1"/>
        <end position="29"/>
    </location>
</feature>
<comment type="caution">
    <text evidence="2">The sequence shown here is derived from an EMBL/GenBank/DDBJ whole genome shotgun (WGS) entry which is preliminary data.</text>
</comment>
<dbReference type="Proteomes" id="UP000324222">
    <property type="component" value="Unassembled WGS sequence"/>
</dbReference>
<reference evidence="2 3" key="1">
    <citation type="submission" date="2019-05" db="EMBL/GenBank/DDBJ databases">
        <title>Another draft genome of Portunus trituberculatus and its Hox gene families provides insights of decapod evolution.</title>
        <authorList>
            <person name="Jeong J.-H."/>
            <person name="Song I."/>
            <person name="Kim S."/>
            <person name="Choi T."/>
            <person name="Kim D."/>
            <person name="Ryu S."/>
            <person name="Kim W."/>
        </authorList>
    </citation>
    <scope>NUCLEOTIDE SEQUENCE [LARGE SCALE GENOMIC DNA]</scope>
    <source>
        <tissue evidence="2">Muscle</tissue>
    </source>
</reference>
<feature type="region of interest" description="Disordered" evidence="1">
    <location>
        <begin position="1"/>
        <end position="63"/>
    </location>
</feature>
<sequence>MYTIRSKHEPLAFKTQRKGEGRLAPHELDSGGSARLGDHNAAPATTPRPAPTARLSPPTHHTLAHARRRVQLGARHQGSAAQ</sequence>
<dbReference type="AlphaFoldDB" id="A0A5B7GH00"/>
<gene>
    <name evidence="2" type="ORF">E2C01_052228</name>
</gene>